<dbReference type="InterPro" id="IPR055294">
    <property type="entry name" value="FBL60-like"/>
</dbReference>
<evidence type="ECO:0000313" key="5">
    <source>
        <dbReference type="Proteomes" id="UP000002051"/>
    </source>
</evidence>
<dbReference type="Proteomes" id="UP000002051">
    <property type="component" value="Chromosome 2"/>
</dbReference>
<dbReference type="EMBL" id="PSQE01000002">
    <property type="protein sequence ID" value="RHN75277.1"/>
    <property type="molecule type" value="Genomic_DNA"/>
</dbReference>
<sequence>MASSSVDAIDRRKHKLSSKGQDLISNLPDHIIGYILYFLSTKEAVRTSVLSKKWIYLWKFITKLDFDDKNHFSLNKIRKKGFVDFVDRVLLHLNSAHIQSFSLKMSEEYNYFYINSFNINKWISVVVNLRVRNLCIYLKKGLEIQLVSFDALFKCQSLEELVLNGCAFTLPSFVCLSSLTILKLSRITITCDSSNESKTLALNFPALRKYETLDCTFLNVKSVTLQVPLLEVVSISYDPFYHKSHCEIKFYATRLAKFCYSGYMSDTILLEAHSVAFADIALYDDNEKSLQEIGIFVCKLLSINPESLKLQMFGRTLQSVMFVRILNHSFEDIPPFGRLSHLELNSVGCKYLLAILLQSPCLETNFTGLSRETF</sequence>
<gene>
    <name evidence="2" type="ordered locus">MTR_2g082850</name>
    <name evidence="3" type="ORF">MtrunA17_Chr2g0319411</name>
</gene>
<dbReference type="Gene3D" id="3.80.10.10">
    <property type="entry name" value="Ribonuclease Inhibitor"/>
    <property type="match status" value="1"/>
</dbReference>
<proteinExistence type="predicted"/>
<evidence type="ECO:0000313" key="2">
    <source>
        <dbReference type="EMBL" id="AES66878.2"/>
    </source>
</evidence>
<evidence type="ECO:0000313" key="4">
    <source>
        <dbReference type="EnsemblPlants" id="AES66878"/>
    </source>
</evidence>
<dbReference type="EnsemblPlants" id="AES66878">
    <property type="protein sequence ID" value="AES66878"/>
    <property type="gene ID" value="MTR_2g082850"/>
</dbReference>
<evidence type="ECO:0000313" key="3">
    <source>
        <dbReference type="EMBL" id="RHN75277.1"/>
    </source>
</evidence>
<evidence type="ECO:0000313" key="6">
    <source>
        <dbReference type="Proteomes" id="UP000265566"/>
    </source>
</evidence>
<reference evidence="2 5" key="1">
    <citation type="journal article" date="2011" name="Nature">
        <title>The Medicago genome provides insight into the evolution of rhizobial symbioses.</title>
        <authorList>
            <person name="Young N.D."/>
            <person name="Debelle F."/>
            <person name="Oldroyd G.E."/>
            <person name="Geurts R."/>
            <person name="Cannon S.B."/>
            <person name="Udvardi M.K."/>
            <person name="Benedito V.A."/>
            <person name="Mayer K.F."/>
            <person name="Gouzy J."/>
            <person name="Schoof H."/>
            <person name="Van de Peer Y."/>
            <person name="Proost S."/>
            <person name="Cook D.R."/>
            <person name="Meyers B.C."/>
            <person name="Spannagl M."/>
            <person name="Cheung F."/>
            <person name="De Mita S."/>
            <person name="Krishnakumar V."/>
            <person name="Gundlach H."/>
            <person name="Zhou S."/>
            <person name="Mudge J."/>
            <person name="Bharti A.K."/>
            <person name="Murray J.D."/>
            <person name="Naoumkina M.A."/>
            <person name="Rosen B."/>
            <person name="Silverstein K.A."/>
            <person name="Tang H."/>
            <person name="Rombauts S."/>
            <person name="Zhao P.X."/>
            <person name="Zhou P."/>
            <person name="Barbe V."/>
            <person name="Bardou P."/>
            <person name="Bechner M."/>
            <person name="Bellec A."/>
            <person name="Berger A."/>
            <person name="Berges H."/>
            <person name="Bidwell S."/>
            <person name="Bisseling T."/>
            <person name="Choisne N."/>
            <person name="Couloux A."/>
            <person name="Denny R."/>
            <person name="Deshpande S."/>
            <person name="Dai X."/>
            <person name="Doyle J.J."/>
            <person name="Dudez A.M."/>
            <person name="Farmer A.D."/>
            <person name="Fouteau S."/>
            <person name="Franken C."/>
            <person name="Gibelin C."/>
            <person name="Gish J."/>
            <person name="Goldstein S."/>
            <person name="Gonzalez A.J."/>
            <person name="Green P.J."/>
            <person name="Hallab A."/>
            <person name="Hartog M."/>
            <person name="Hua A."/>
            <person name="Humphray S.J."/>
            <person name="Jeong D.H."/>
            <person name="Jing Y."/>
            <person name="Jocker A."/>
            <person name="Kenton S.M."/>
            <person name="Kim D.J."/>
            <person name="Klee K."/>
            <person name="Lai H."/>
            <person name="Lang C."/>
            <person name="Lin S."/>
            <person name="Macmil S.L."/>
            <person name="Magdelenat G."/>
            <person name="Matthews L."/>
            <person name="McCorrison J."/>
            <person name="Monaghan E.L."/>
            <person name="Mun J.H."/>
            <person name="Najar F.Z."/>
            <person name="Nicholson C."/>
            <person name="Noirot C."/>
            <person name="O'Bleness M."/>
            <person name="Paule C.R."/>
            <person name="Poulain J."/>
            <person name="Prion F."/>
            <person name="Qin B."/>
            <person name="Qu C."/>
            <person name="Retzel E.F."/>
            <person name="Riddle C."/>
            <person name="Sallet E."/>
            <person name="Samain S."/>
            <person name="Samson N."/>
            <person name="Sanders I."/>
            <person name="Saurat O."/>
            <person name="Scarpelli C."/>
            <person name="Schiex T."/>
            <person name="Segurens B."/>
            <person name="Severin A.J."/>
            <person name="Sherrier D.J."/>
            <person name="Shi R."/>
            <person name="Sims S."/>
            <person name="Singer S.R."/>
            <person name="Sinharoy S."/>
            <person name="Sterck L."/>
            <person name="Viollet A."/>
            <person name="Wang B.B."/>
            <person name="Wang K."/>
            <person name="Wang M."/>
            <person name="Wang X."/>
            <person name="Warfsmann J."/>
            <person name="Weissenbach J."/>
            <person name="White D.D."/>
            <person name="White J.D."/>
            <person name="Wiley G.B."/>
            <person name="Wincker P."/>
            <person name="Xing Y."/>
            <person name="Yang L."/>
            <person name="Yao Z."/>
            <person name="Ying F."/>
            <person name="Zhai J."/>
            <person name="Zhou L."/>
            <person name="Zuber A."/>
            <person name="Denarie J."/>
            <person name="Dixon R.A."/>
            <person name="May G.D."/>
            <person name="Schwartz D.C."/>
            <person name="Rogers J."/>
            <person name="Quetier F."/>
            <person name="Town C.D."/>
            <person name="Roe B.A."/>
        </authorList>
    </citation>
    <scope>NUCLEOTIDE SEQUENCE [LARGE SCALE GENOMIC DNA]</scope>
    <source>
        <strain evidence="2">A17</strain>
        <strain evidence="4 5">cv. Jemalong A17</strain>
    </source>
</reference>
<dbReference type="CDD" id="cd22160">
    <property type="entry name" value="F-box_AtFBL13-like"/>
    <property type="match status" value="1"/>
</dbReference>
<dbReference type="HOGENOM" id="CLU_010721_14_0_1"/>
<keyword evidence="5" id="KW-1185">Reference proteome</keyword>
<feature type="domain" description="F-box" evidence="1">
    <location>
        <begin position="24"/>
        <end position="59"/>
    </location>
</feature>
<dbReference type="EMBL" id="CM001218">
    <property type="protein sequence ID" value="AES66878.2"/>
    <property type="molecule type" value="Genomic_DNA"/>
</dbReference>
<reference evidence="6" key="4">
    <citation type="journal article" date="2018" name="Nat. Plants">
        <title>Whole-genome landscape of Medicago truncatula symbiotic genes.</title>
        <authorList>
            <person name="Pecrix Y."/>
            <person name="Staton S.E."/>
            <person name="Sallet E."/>
            <person name="Lelandais-Briere C."/>
            <person name="Moreau S."/>
            <person name="Carrere S."/>
            <person name="Blein T."/>
            <person name="Jardinaud M.F."/>
            <person name="Latrasse D."/>
            <person name="Zouine M."/>
            <person name="Zahm M."/>
            <person name="Kreplak J."/>
            <person name="Mayjonade B."/>
            <person name="Satge C."/>
            <person name="Perez M."/>
            <person name="Cauet S."/>
            <person name="Marande W."/>
            <person name="Chantry-Darmon C."/>
            <person name="Lopez-Roques C."/>
            <person name="Bouchez O."/>
            <person name="Berard A."/>
            <person name="Debelle F."/>
            <person name="Munos S."/>
            <person name="Bendahmane A."/>
            <person name="Berges H."/>
            <person name="Niebel A."/>
            <person name="Buitink J."/>
            <person name="Frugier F."/>
            <person name="Benhamed M."/>
            <person name="Crespi M."/>
            <person name="Gouzy J."/>
            <person name="Gamas P."/>
        </authorList>
    </citation>
    <scope>NUCLEOTIDE SEQUENCE [LARGE SCALE GENOMIC DNA]</scope>
    <source>
        <strain evidence="6">cv. Jemalong A17</strain>
    </source>
</reference>
<evidence type="ECO:0000259" key="1">
    <source>
        <dbReference type="Pfam" id="PF00646"/>
    </source>
</evidence>
<accession>A0A0C3V688</accession>
<organism evidence="2 5">
    <name type="scientific">Medicago truncatula</name>
    <name type="common">Barrel medic</name>
    <name type="synonym">Medicago tribuloides</name>
    <dbReference type="NCBI Taxonomy" id="3880"/>
    <lineage>
        <taxon>Eukaryota</taxon>
        <taxon>Viridiplantae</taxon>
        <taxon>Streptophyta</taxon>
        <taxon>Embryophyta</taxon>
        <taxon>Tracheophyta</taxon>
        <taxon>Spermatophyta</taxon>
        <taxon>Magnoliopsida</taxon>
        <taxon>eudicotyledons</taxon>
        <taxon>Gunneridae</taxon>
        <taxon>Pentapetalae</taxon>
        <taxon>rosids</taxon>
        <taxon>fabids</taxon>
        <taxon>Fabales</taxon>
        <taxon>Fabaceae</taxon>
        <taxon>Papilionoideae</taxon>
        <taxon>50 kb inversion clade</taxon>
        <taxon>NPAAA clade</taxon>
        <taxon>Hologalegina</taxon>
        <taxon>IRL clade</taxon>
        <taxon>Trifolieae</taxon>
        <taxon>Medicago</taxon>
    </lineage>
</organism>
<accession>G7IJK8</accession>
<reference evidence="4" key="3">
    <citation type="submission" date="2015-04" db="UniProtKB">
        <authorList>
            <consortium name="EnsemblPlants"/>
        </authorList>
    </citation>
    <scope>IDENTIFICATION</scope>
    <source>
        <strain evidence="4">cv. Jemalong A17</strain>
    </source>
</reference>
<dbReference type="InterPro" id="IPR001810">
    <property type="entry name" value="F-box_dom"/>
</dbReference>
<dbReference type="InterPro" id="IPR053781">
    <property type="entry name" value="F-box_AtFBL13-like"/>
</dbReference>
<protein>
    <submittedName>
        <fullName evidence="2">F-box/RNI superfamily protein</fullName>
    </submittedName>
    <submittedName>
        <fullName evidence="3">Putative F-box domain, leucine-rich repeat domain, L domain-containing protein</fullName>
    </submittedName>
</protein>
<dbReference type="InterPro" id="IPR032675">
    <property type="entry name" value="LRR_dom_sf"/>
</dbReference>
<dbReference type="Proteomes" id="UP000265566">
    <property type="component" value="Chromosome 2"/>
</dbReference>
<reference evidence="2 5" key="2">
    <citation type="journal article" date="2014" name="BMC Genomics">
        <title>An improved genome release (version Mt4.0) for the model legume Medicago truncatula.</title>
        <authorList>
            <person name="Tang H."/>
            <person name="Krishnakumar V."/>
            <person name="Bidwell S."/>
            <person name="Rosen B."/>
            <person name="Chan A."/>
            <person name="Zhou S."/>
            <person name="Gentzbittel L."/>
            <person name="Childs K.L."/>
            <person name="Yandell M."/>
            <person name="Gundlach H."/>
            <person name="Mayer K.F."/>
            <person name="Schwartz D.C."/>
            <person name="Town C.D."/>
        </authorList>
    </citation>
    <scope>GENOME REANNOTATION</scope>
    <source>
        <strain evidence="4 5">cv. Jemalong A17</strain>
    </source>
</reference>
<dbReference type="STRING" id="3880.G7IJK8"/>
<dbReference type="SUPFAM" id="SSF81383">
    <property type="entry name" value="F-box domain"/>
    <property type="match status" value="1"/>
</dbReference>
<name>G7IJK8_MEDTR</name>
<reference evidence="3" key="5">
    <citation type="journal article" date="2018" name="Nat. Plants">
        <title>Whole-genome landscape of Medicago truncatula symbiotic genes.</title>
        <authorList>
            <person name="Pecrix Y."/>
            <person name="Gamas P."/>
            <person name="Carrere S."/>
        </authorList>
    </citation>
    <scope>NUCLEOTIDE SEQUENCE</scope>
    <source>
        <tissue evidence="3">Leaves</tissue>
    </source>
</reference>
<dbReference type="Gramene" id="rna11453">
    <property type="protein sequence ID" value="RHN75277.1"/>
    <property type="gene ID" value="gene11453"/>
</dbReference>
<dbReference type="Pfam" id="PF00646">
    <property type="entry name" value="F-box"/>
    <property type="match status" value="1"/>
</dbReference>
<dbReference type="PaxDb" id="3880-AES66878"/>
<dbReference type="PANTHER" id="PTHR31293:SF12">
    <property type="entry name" value="RNI-LIKE SUPERFAMILY PROTEIN"/>
    <property type="match status" value="1"/>
</dbReference>
<dbReference type="InterPro" id="IPR036047">
    <property type="entry name" value="F-box-like_dom_sf"/>
</dbReference>
<dbReference type="PANTHER" id="PTHR31293">
    <property type="entry name" value="RNI-LIKE SUPERFAMILY PROTEIN"/>
    <property type="match status" value="1"/>
</dbReference>
<dbReference type="AlphaFoldDB" id="G7IJK8"/>